<dbReference type="RefSeq" id="WP_337717250.1">
    <property type="nucleotide sequence ID" value="NZ_JBBEUB010000006.1"/>
</dbReference>
<proteinExistence type="predicted"/>
<organism evidence="1 2">
    <name type="scientific">Pedobacter panaciterrae</name>
    <dbReference type="NCBI Taxonomy" id="363849"/>
    <lineage>
        <taxon>Bacteria</taxon>
        <taxon>Pseudomonadati</taxon>
        <taxon>Bacteroidota</taxon>
        <taxon>Sphingobacteriia</taxon>
        <taxon>Sphingobacteriales</taxon>
        <taxon>Sphingobacteriaceae</taxon>
        <taxon>Pedobacter</taxon>
    </lineage>
</organism>
<protein>
    <recommendedName>
        <fullName evidence="3">Condensation domain-containing protein</fullName>
    </recommendedName>
</protein>
<dbReference type="PANTHER" id="PTHR28037:SF1">
    <property type="entry name" value="ALCOHOL O-ACETYLTRANSFERASE 1-RELATED"/>
    <property type="match status" value="1"/>
</dbReference>
<name>A0ABU8NSE3_9SPHI</name>
<dbReference type="SUPFAM" id="SSF52777">
    <property type="entry name" value="CoA-dependent acyltransferases"/>
    <property type="match status" value="2"/>
</dbReference>
<dbReference type="InterPro" id="IPR052058">
    <property type="entry name" value="Alcohol_O-acetyltransferase"/>
</dbReference>
<keyword evidence="2" id="KW-1185">Reference proteome</keyword>
<dbReference type="EMBL" id="JBBEUB010000006">
    <property type="protein sequence ID" value="MEJ2904516.1"/>
    <property type="molecule type" value="Genomic_DNA"/>
</dbReference>
<dbReference type="Gene3D" id="3.30.559.10">
    <property type="entry name" value="Chloramphenicol acetyltransferase-like domain"/>
    <property type="match status" value="1"/>
</dbReference>
<dbReference type="Gene3D" id="3.30.559.30">
    <property type="entry name" value="Nonribosomal peptide synthetase, condensation domain"/>
    <property type="match status" value="1"/>
</dbReference>
<gene>
    <name evidence="1" type="ORF">WAE58_18895</name>
</gene>
<evidence type="ECO:0000313" key="2">
    <source>
        <dbReference type="Proteomes" id="UP001378956"/>
    </source>
</evidence>
<dbReference type="InterPro" id="IPR023213">
    <property type="entry name" value="CAT-like_dom_sf"/>
</dbReference>
<evidence type="ECO:0000313" key="1">
    <source>
        <dbReference type="EMBL" id="MEJ2904516.1"/>
    </source>
</evidence>
<sequence length="416" mass="47025">MKRKLSLIEGTMYAGGQTAVNVVSSVTIKGTVQESELHASLLKIQARHPLLGSNVWEDEVGIPYFVEQNPVQRIGLRIVNRQTDQDWERESITECLTPFNTKNDTLVRLVWLKSESVSDLIVVGHHCICDGRSILNLMDETLSLLGDPEKEIGAYKSFSSIQDFIPPEIQESKANKLKIQLFSKVAKLALLAVAFKKEIKREKPFFLHWKLSKEESSLIIEKCKSEGASVHDALSVAFLRGFKEIKTIKSHSRLYCAVDMRKFLPEVKSNMLFAFPAMVGLNLSNKKTDGFWNQTREFKNGLAKKIDEMNVNTVLLYSECLLPSLPRMTRYAKADKGAHDFTLSNMGKVSINEKYGALEIESLQSPSTIFPFGNPTTLFTTYFKGQIDLIFTSDEHFIKREDVLALKESAFSMIIK</sequence>
<dbReference type="Proteomes" id="UP001378956">
    <property type="component" value="Unassembled WGS sequence"/>
</dbReference>
<accession>A0ABU8NSE3</accession>
<comment type="caution">
    <text evidence="1">The sequence shown here is derived from an EMBL/GenBank/DDBJ whole genome shotgun (WGS) entry which is preliminary data.</text>
</comment>
<reference evidence="1 2" key="1">
    <citation type="submission" date="2024-03" db="EMBL/GenBank/DDBJ databases">
        <title>Sequence of Lycoming College Course Isolates.</title>
        <authorList>
            <person name="Plotts O."/>
            <person name="Newman J."/>
        </authorList>
    </citation>
    <scope>NUCLEOTIDE SEQUENCE [LARGE SCALE GENOMIC DNA]</scope>
    <source>
        <strain evidence="1 2">CJB-3</strain>
    </source>
</reference>
<evidence type="ECO:0008006" key="3">
    <source>
        <dbReference type="Google" id="ProtNLM"/>
    </source>
</evidence>
<dbReference type="PANTHER" id="PTHR28037">
    <property type="entry name" value="ALCOHOL O-ACETYLTRANSFERASE 1-RELATED"/>
    <property type="match status" value="1"/>
</dbReference>